<accession>Q21655</accession>
<dbReference type="Proteomes" id="UP000001940">
    <property type="component" value="Chromosome X"/>
</dbReference>
<protein>
    <recommendedName>
        <fullName evidence="3">BLOC-1-related complex subunit 7</fullName>
    </recommendedName>
</protein>
<dbReference type="DIP" id="DIP-26625N"/>
<dbReference type="PANTHER" id="PTHR31397">
    <property type="entry name" value="BLOC-1-RELATED COMPLEX SUBUNIT 7 BORSC7"/>
    <property type="match status" value="1"/>
</dbReference>
<dbReference type="STRING" id="6239.R03A10.1.1"/>
<dbReference type="eggNOG" id="ENOG502THYB">
    <property type="taxonomic scope" value="Eukaryota"/>
</dbReference>
<dbReference type="InParanoid" id="Q21655"/>
<reference evidence="6 7" key="1">
    <citation type="journal article" date="1998" name="Science">
        <title>Genome sequence of the nematode C. elegans: a platform for investigating biology.</title>
        <authorList>
            <consortium name="The C. elegans sequencing consortium"/>
            <person name="Sulson J.E."/>
            <person name="Waterston R."/>
        </authorList>
    </citation>
    <scope>NUCLEOTIDE SEQUENCE [LARGE SCALE GENOMIC DNA]</scope>
    <source>
        <strain evidence="6 7">Bristol N2</strain>
    </source>
</reference>
<dbReference type="OrthoDB" id="5567844at2759"/>
<name>Q21655_CAEEL</name>
<evidence type="ECO:0000256" key="3">
    <source>
        <dbReference type="ARBA" id="ARBA00022295"/>
    </source>
</evidence>
<dbReference type="AlphaFoldDB" id="Q21655"/>
<dbReference type="RefSeq" id="NP_510550.1">
    <property type="nucleotide sequence ID" value="NM_078149.4"/>
</dbReference>
<evidence type="ECO:0000256" key="1">
    <source>
        <dbReference type="ARBA" id="ARBA00004656"/>
    </source>
</evidence>
<keyword evidence="4" id="KW-0472">Membrane</keyword>
<dbReference type="GO" id="GO:0099078">
    <property type="term" value="C:BORC complex"/>
    <property type="evidence" value="ECO:0000318"/>
    <property type="project" value="GO_Central"/>
</dbReference>
<gene>
    <name evidence="6 8" type="primary">blos-8</name>
    <name evidence="6" type="ORF">CELE_R03A10.1</name>
    <name evidence="8" type="ORF">R03A10.1</name>
</gene>
<proteinExistence type="inferred from homology"/>
<dbReference type="IntAct" id="Q21655">
    <property type="interactions" value="1"/>
</dbReference>
<dbReference type="HOGENOM" id="CLU_1983514_0_0_1"/>
<comment type="subcellular location">
    <subcellularLocation>
        <location evidence="1">Lysosome membrane</location>
    </subcellularLocation>
</comment>
<dbReference type="AGR" id="WB:WBGene00010981"/>
<dbReference type="WormBase" id="R03A10.1">
    <property type="protein sequence ID" value="CE06207"/>
    <property type="gene ID" value="WBGene00010981"/>
    <property type="gene designation" value="blos-8"/>
</dbReference>
<evidence type="ECO:0000313" key="6">
    <source>
        <dbReference type="EMBL" id="CAA93670.1"/>
    </source>
</evidence>
<sequence length="126" mass="13852">MSISLESKTKLPQKILEIITDGSALLSIPMSSSQASETLLTSAKQFSHVEQVIDNTDKLLREIEQMVDGVTKNAEDMEKGLDIVCDVQECLQKVERQNYYSAVPKSFSADSFSSSVAGERPNPPNN</sequence>
<dbReference type="SMR" id="Q21655"/>
<dbReference type="InterPro" id="IPR032143">
    <property type="entry name" value="BORCS7"/>
</dbReference>
<evidence type="ECO:0000256" key="2">
    <source>
        <dbReference type="ARBA" id="ARBA00005433"/>
    </source>
</evidence>
<evidence type="ECO:0000313" key="7">
    <source>
        <dbReference type="Proteomes" id="UP000001940"/>
    </source>
</evidence>
<dbReference type="PANTHER" id="PTHR31397:SF1">
    <property type="entry name" value="BLOC-1-RELATED COMPLEX SUBUNIT 7"/>
    <property type="match status" value="1"/>
</dbReference>
<evidence type="ECO:0000256" key="4">
    <source>
        <dbReference type="ARBA" id="ARBA00023136"/>
    </source>
</evidence>
<keyword evidence="7" id="KW-1185">Reference proteome</keyword>
<dbReference type="OMA" id="ERQNYYS"/>
<evidence type="ECO:0000256" key="5">
    <source>
        <dbReference type="ARBA" id="ARBA00023228"/>
    </source>
</evidence>
<dbReference type="Pfam" id="PF16088">
    <property type="entry name" value="BORCS7"/>
    <property type="match status" value="1"/>
</dbReference>
<dbReference type="UCSC" id="R03A10.1">
    <property type="organism name" value="c. elegans"/>
</dbReference>
<dbReference type="FunCoup" id="Q21655">
    <property type="interactions" value="1254"/>
</dbReference>
<dbReference type="GO" id="GO:0005765">
    <property type="term" value="C:lysosomal membrane"/>
    <property type="evidence" value="ECO:0007669"/>
    <property type="project" value="UniProtKB-SubCell"/>
</dbReference>
<dbReference type="GeneID" id="187532"/>
<evidence type="ECO:0000313" key="8">
    <source>
        <dbReference type="WormBase" id="R03A10.1"/>
    </source>
</evidence>
<dbReference type="KEGG" id="cel:CELE_R03A10.1"/>
<comment type="similarity">
    <text evidence="2">Belongs to the BORCS7 family.</text>
</comment>
<organism evidence="6 7">
    <name type="scientific">Caenorhabditis elegans</name>
    <dbReference type="NCBI Taxonomy" id="6239"/>
    <lineage>
        <taxon>Eukaryota</taxon>
        <taxon>Metazoa</taxon>
        <taxon>Ecdysozoa</taxon>
        <taxon>Nematoda</taxon>
        <taxon>Chromadorea</taxon>
        <taxon>Rhabditida</taxon>
        <taxon>Rhabditina</taxon>
        <taxon>Rhabditomorpha</taxon>
        <taxon>Rhabditoidea</taxon>
        <taxon>Rhabditidae</taxon>
        <taxon>Peloderinae</taxon>
        <taxon>Caenorhabditis</taxon>
    </lineage>
</organism>
<dbReference type="Bgee" id="WBGene00010981">
    <property type="expression patterns" value="Expressed in embryo and 4 other cell types or tissues"/>
</dbReference>
<dbReference type="PIR" id="T23858">
    <property type="entry name" value="T23858"/>
</dbReference>
<dbReference type="EMBL" id="BX284606">
    <property type="protein sequence ID" value="CAA93670.1"/>
    <property type="molecule type" value="Genomic_DNA"/>
</dbReference>
<dbReference type="CTD" id="187532"/>
<keyword evidence="5" id="KW-0458">Lysosome</keyword>
<dbReference type="PaxDb" id="6239-R03A10.1"/>